<proteinExistence type="inferred from homology"/>
<dbReference type="GO" id="GO:0008194">
    <property type="term" value="F:UDP-glycosyltransferase activity"/>
    <property type="evidence" value="ECO:0007669"/>
    <property type="project" value="InterPro"/>
</dbReference>
<sequence>MSVLLRITLVTYLSLVVNQNEAARILGYFPFPSISHQVVFRPLMHELAKRGHEVTVITTDPVFPDGGAPTNLTEIDVGEVSYKMWREEFVVKPKGKKSDLQDDLSIIYKVMNNIFDEQLKDKQVQKLINDKNQTFDLIFTEAIMRPPLVFTHVYKAPAIMISSFGAFNDNYEVMGVSMHPFLYQRSISRRLYNLTLWEKIVELYDFLSIEWFHRNNYNLENKIIKAHFGPETPTVQELNNNVAMFFLNFYPVFEGNTPVPPSVIHMGGIHQKPRKDLPQDLQSYLDSSKNGVIYISFGTNVDPTLFPPEKIATFVRVLSKLPYDVLWKWNSDVLPGRPENIKIYKWLPQSDLLRHPKIKLFILQGGLQSTDEAITAGVPLIGIPMLGDQWYIVEKYVKHNIGLQLDLESLNDNILENAIKKVIGDDSYRQNIIRLGKIMQDQPMTPLERVVWWTEHVLRHGGGKHLRAPAANMSWAEYLELELVFTLLFGLITIIAVLTLAVKTLYDHTLRKYTAVIKFKSS</sequence>
<keyword evidence="3" id="KW-0808">Transferase</keyword>
<feature type="signal peptide" evidence="5">
    <location>
        <begin position="1"/>
        <end position="22"/>
    </location>
</feature>
<feature type="chain" id="PRO_5042173321" description="UDP-glucuronosyltransferase" evidence="5">
    <location>
        <begin position="23"/>
        <end position="522"/>
    </location>
</feature>
<evidence type="ECO:0000256" key="1">
    <source>
        <dbReference type="ARBA" id="ARBA00009995"/>
    </source>
</evidence>
<dbReference type="AlphaFoldDB" id="A0AAD8DMG2"/>
<dbReference type="Proteomes" id="UP001231518">
    <property type="component" value="Chromosome 25"/>
</dbReference>
<comment type="similarity">
    <text evidence="1">Belongs to the UDP-glycosyltransferase family.</text>
</comment>
<dbReference type="EMBL" id="JARGEI010000026">
    <property type="protein sequence ID" value="KAJ8708419.1"/>
    <property type="molecule type" value="Genomic_DNA"/>
</dbReference>
<evidence type="ECO:0000256" key="3">
    <source>
        <dbReference type="ARBA" id="ARBA00022679"/>
    </source>
</evidence>
<dbReference type="FunFam" id="3.40.50.2000:FF:000050">
    <property type="entry name" value="UDP-glucuronosyltransferase"/>
    <property type="match status" value="1"/>
</dbReference>
<keyword evidence="5" id="KW-0732">Signal</keyword>
<keyword evidence="4" id="KW-1133">Transmembrane helix</keyword>
<organism evidence="6 7">
    <name type="scientific">Mythimna separata</name>
    <name type="common">Oriental armyworm</name>
    <name type="synonym">Pseudaletia separata</name>
    <dbReference type="NCBI Taxonomy" id="271217"/>
    <lineage>
        <taxon>Eukaryota</taxon>
        <taxon>Metazoa</taxon>
        <taxon>Ecdysozoa</taxon>
        <taxon>Arthropoda</taxon>
        <taxon>Hexapoda</taxon>
        <taxon>Insecta</taxon>
        <taxon>Pterygota</taxon>
        <taxon>Neoptera</taxon>
        <taxon>Endopterygota</taxon>
        <taxon>Lepidoptera</taxon>
        <taxon>Glossata</taxon>
        <taxon>Ditrysia</taxon>
        <taxon>Noctuoidea</taxon>
        <taxon>Noctuidae</taxon>
        <taxon>Noctuinae</taxon>
        <taxon>Hadenini</taxon>
        <taxon>Mythimna</taxon>
    </lineage>
</organism>
<gene>
    <name evidence="6" type="ORF">PYW07_010544</name>
</gene>
<dbReference type="PANTHER" id="PTHR48043">
    <property type="entry name" value="EG:EG0003.4 PROTEIN-RELATED"/>
    <property type="match status" value="1"/>
</dbReference>
<feature type="transmembrane region" description="Helical" evidence="4">
    <location>
        <begin position="483"/>
        <end position="502"/>
    </location>
</feature>
<dbReference type="Pfam" id="PF00201">
    <property type="entry name" value="UDPGT"/>
    <property type="match status" value="1"/>
</dbReference>
<name>A0AAD8DMG2_MYTSE</name>
<evidence type="ECO:0000313" key="6">
    <source>
        <dbReference type="EMBL" id="KAJ8708419.1"/>
    </source>
</evidence>
<keyword evidence="7" id="KW-1185">Reference proteome</keyword>
<keyword evidence="4" id="KW-0812">Transmembrane</keyword>
<evidence type="ECO:0000256" key="5">
    <source>
        <dbReference type="SAM" id="SignalP"/>
    </source>
</evidence>
<accession>A0AAD8DMG2</accession>
<evidence type="ECO:0000256" key="2">
    <source>
        <dbReference type="ARBA" id="ARBA00022676"/>
    </source>
</evidence>
<dbReference type="Gene3D" id="3.40.50.2000">
    <property type="entry name" value="Glycogen Phosphorylase B"/>
    <property type="match status" value="2"/>
</dbReference>
<dbReference type="PANTHER" id="PTHR48043:SF159">
    <property type="entry name" value="EG:EG0003.4 PROTEIN-RELATED"/>
    <property type="match status" value="1"/>
</dbReference>
<keyword evidence="4" id="KW-0472">Membrane</keyword>
<evidence type="ECO:0000256" key="4">
    <source>
        <dbReference type="SAM" id="Phobius"/>
    </source>
</evidence>
<dbReference type="CDD" id="cd03784">
    <property type="entry name" value="GT1_Gtf-like"/>
    <property type="match status" value="1"/>
</dbReference>
<dbReference type="SUPFAM" id="SSF53756">
    <property type="entry name" value="UDP-Glycosyltransferase/glycogen phosphorylase"/>
    <property type="match status" value="1"/>
</dbReference>
<protein>
    <recommendedName>
        <fullName evidence="8">UDP-glucuronosyltransferase</fullName>
    </recommendedName>
</protein>
<evidence type="ECO:0000313" key="7">
    <source>
        <dbReference type="Proteomes" id="UP001231518"/>
    </source>
</evidence>
<reference evidence="6" key="1">
    <citation type="submission" date="2023-03" db="EMBL/GenBank/DDBJ databases">
        <title>Chromosome-level genomes of two armyworms, Mythimna separata and Mythimna loreyi, provide insights into the biosynthesis and reception of sex pheromones.</title>
        <authorList>
            <person name="Zhao H."/>
        </authorList>
    </citation>
    <scope>NUCLEOTIDE SEQUENCE</scope>
    <source>
        <strain evidence="6">BeijingLab</strain>
        <tissue evidence="6">Pupa</tissue>
    </source>
</reference>
<comment type="caution">
    <text evidence="6">The sequence shown here is derived from an EMBL/GenBank/DDBJ whole genome shotgun (WGS) entry which is preliminary data.</text>
</comment>
<keyword evidence="2" id="KW-0328">Glycosyltransferase</keyword>
<evidence type="ECO:0008006" key="8">
    <source>
        <dbReference type="Google" id="ProtNLM"/>
    </source>
</evidence>
<dbReference type="InterPro" id="IPR050271">
    <property type="entry name" value="UDP-glycosyltransferase"/>
</dbReference>
<dbReference type="InterPro" id="IPR002213">
    <property type="entry name" value="UDP_glucos_trans"/>
</dbReference>